<dbReference type="Pfam" id="PF03646">
    <property type="entry name" value="FlaG"/>
    <property type="match status" value="1"/>
</dbReference>
<dbReference type="Gene3D" id="3.30.160.170">
    <property type="entry name" value="FlaG-like"/>
    <property type="match status" value="1"/>
</dbReference>
<gene>
    <name evidence="1" type="ORF">PAT3040_01745</name>
</gene>
<accession>A0A2R5EKX3</accession>
<dbReference type="SUPFAM" id="SSF160214">
    <property type="entry name" value="FlaG-like"/>
    <property type="match status" value="1"/>
</dbReference>
<evidence type="ECO:0000313" key="2">
    <source>
        <dbReference type="Proteomes" id="UP000245202"/>
    </source>
</evidence>
<dbReference type="EMBL" id="BDQX01000080">
    <property type="protein sequence ID" value="GBG07197.1"/>
    <property type="molecule type" value="Genomic_DNA"/>
</dbReference>
<proteinExistence type="predicted"/>
<name>A0A2R5EKX3_9BACL</name>
<reference evidence="1 2" key="1">
    <citation type="submission" date="2017-08" db="EMBL/GenBank/DDBJ databases">
        <title>Substantial Increase in Enzyme Production by Combined Drug-Resistance Mutations in Paenibacillus agaridevorans.</title>
        <authorList>
            <person name="Tanaka Y."/>
            <person name="Funane K."/>
            <person name="Hosaka T."/>
            <person name="Shiwa Y."/>
            <person name="Fujita N."/>
            <person name="Miyazaki T."/>
            <person name="Yoshikawa H."/>
            <person name="Murakami K."/>
            <person name="Kasahara K."/>
            <person name="Inaoka T."/>
            <person name="Hiraga Y."/>
            <person name="Ochi K."/>
        </authorList>
    </citation>
    <scope>NUCLEOTIDE SEQUENCE [LARGE SCALE GENOMIC DNA]</scope>
    <source>
        <strain evidence="1 2">T-3040</strain>
    </source>
</reference>
<keyword evidence="2" id="KW-1185">Reference proteome</keyword>
<protein>
    <recommendedName>
        <fullName evidence="3">Flagellar biosynthesis protein FlaG</fullName>
    </recommendedName>
</protein>
<evidence type="ECO:0000313" key="1">
    <source>
        <dbReference type="EMBL" id="GBG07197.1"/>
    </source>
</evidence>
<dbReference type="Proteomes" id="UP000245202">
    <property type="component" value="Unassembled WGS sequence"/>
</dbReference>
<organism evidence="1 2">
    <name type="scientific">Paenibacillus agaridevorans</name>
    <dbReference type="NCBI Taxonomy" id="171404"/>
    <lineage>
        <taxon>Bacteria</taxon>
        <taxon>Bacillati</taxon>
        <taxon>Bacillota</taxon>
        <taxon>Bacilli</taxon>
        <taxon>Bacillales</taxon>
        <taxon>Paenibacillaceae</taxon>
        <taxon>Paenibacillus</taxon>
    </lineage>
</organism>
<dbReference type="AlphaFoldDB" id="A0A2R5EKX3"/>
<dbReference type="InterPro" id="IPR005186">
    <property type="entry name" value="FlaG"/>
</dbReference>
<comment type="caution">
    <text evidence="1">The sequence shown here is derived from an EMBL/GenBank/DDBJ whole genome shotgun (WGS) entry which is preliminary data.</text>
</comment>
<dbReference type="InterPro" id="IPR035924">
    <property type="entry name" value="FlaG-like_sf"/>
</dbReference>
<dbReference type="PANTHER" id="PTHR37166">
    <property type="entry name" value="PROTEIN FLAG"/>
    <property type="match status" value="1"/>
</dbReference>
<evidence type="ECO:0008006" key="3">
    <source>
        <dbReference type="Google" id="ProtNLM"/>
    </source>
</evidence>
<sequence>MKLYINFNNLWGDNVSIQISSMSSMSARRTTAEHNYYESMPRQKEQSEIPHSATELKKIEQTGAKLSVGDEQMVKMVDRAIKALQGPHTNAQLSIHEPTNTVMIKIINSDTGELIREIPPEKTLDIVAKLIEVNGLLFDTRV</sequence>
<dbReference type="PANTHER" id="PTHR37166:SF1">
    <property type="entry name" value="PROTEIN FLAG"/>
    <property type="match status" value="1"/>
</dbReference>